<sequence>MGDFTTEKLYTRGSDLTDLLINAATDDDAFAALTDIHMTGDDPIEFKSYSYEQNVYLPLIARCYNDVCDVRLLEALNDYEERPCIVYRVSKPGHAQAVADLLKAIEAAPERLLPDLRREMEKILESSSKFLPAASDTSFMAGKHRETHAHLEQSVADFSLTGDVLRTLLEVSPEGGFYPGDGPLAVEELGEAHAPRCNLIGALGYSFGFLKTLASVYREAEAHGLRVLHLQVYGT</sequence>
<reference evidence="1 2" key="1">
    <citation type="submission" date="2019-03" db="EMBL/GenBank/DDBJ databases">
        <title>Genomic Encyclopedia of Archaeal and Bacterial Type Strains, Phase II (KMG-II): from individual species to whole genera.</title>
        <authorList>
            <person name="Goeker M."/>
        </authorList>
    </citation>
    <scope>NUCLEOTIDE SEQUENCE [LARGE SCALE GENOMIC DNA]</scope>
    <source>
        <strain evidence="1 2">DSM 29467</strain>
    </source>
</reference>
<proteinExistence type="predicted"/>
<dbReference type="RefSeq" id="WP_134013967.1">
    <property type="nucleotide sequence ID" value="NZ_SOBH01000002.1"/>
</dbReference>
<dbReference type="AlphaFoldDB" id="A0A4R7LGQ6"/>
<comment type="caution">
    <text evidence="1">The sequence shown here is derived from an EMBL/GenBank/DDBJ whole genome shotgun (WGS) entry which is preliminary data.</text>
</comment>
<evidence type="ECO:0000313" key="2">
    <source>
        <dbReference type="Proteomes" id="UP000294563"/>
    </source>
</evidence>
<evidence type="ECO:0000313" key="1">
    <source>
        <dbReference type="EMBL" id="TDT74878.1"/>
    </source>
</evidence>
<dbReference type="OrthoDB" id="1333557at28211"/>
<organism evidence="1 2">
    <name type="scientific">Litoreibacter halocynthiae</name>
    <dbReference type="NCBI Taxonomy" id="1242689"/>
    <lineage>
        <taxon>Bacteria</taxon>
        <taxon>Pseudomonadati</taxon>
        <taxon>Pseudomonadota</taxon>
        <taxon>Alphaproteobacteria</taxon>
        <taxon>Rhodobacterales</taxon>
        <taxon>Roseobacteraceae</taxon>
        <taxon>Litoreibacter</taxon>
    </lineage>
</organism>
<accession>A0A4R7LGQ6</accession>
<dbReference type="EMBL" id="SOBH01000002">
    <property type="protein sequence ID" value="TDT74878.1"/>
    <property type="molecule type" value="Genomic_DNA"/>
</dbReference>
<name>A0A4R7LGQ6_9RHOB</name>
<protein>
    <submittedName>
        <fullName evidence="1">Uncharacterized protein</fullName>
    </submittedName>
</protein>
<keyword evidence="2" id="KW-1185">Reference proteome</keyword>
<dbReference type="Proteomes" id="UP000294563">
    <property type="component" value="Unassembled WGS sequence"/>
</dbReference>
<gene>
    <name evidence="1" type="ORF">BDE40_1597</name>
</gene>